<evidence type="ECO:0000256" key="8">
    <source>
        <dbReference type="ARBA" id="ARBA00022989"/>
    </source>
</evidence>
<feature type="transmembrane region" description="Helical" evidence="10">
    <location>
        <begin position="226"/>
        <end position="243"/>
    </location>
</feature>
<keyword evidence="12" id="KW-1185">Reference proteome</keyword>
<keyword evidence="2 10" id="KW-0597">Phosphoprotein</keyword>
<comment type="function">
    <text evidence="10">Part of a membrane-bound complex that couples electron transfer with translocation of ions across the membrane.</text>
</comment>
<feature type="transmembrane region" description="Helical" evidence="10">
    <location>
        <begin position="168"/>
        <end position="189"/>
    </location>
</feature>
<proteinExistence type="inferred from homology"/>
<evidence type="ECO:0000256" key="10">
    <source>
        <dbReference type="HAMAP-Rule" id="MF_00462"/>
    </source>
</evidence>
<evidence type="ECO:0000256" key="2">
    <source>
        <dbReference type="ARBA" id="ARBA00022553"/>
    </source>
</evidence>
<keyword evidence="6 10" id="KW-1278">Translocase</keyword>
<dbReference type="RefSeq" id="WP_177713674.1">
    <property type="nucleotide sequence ID" value="NZ_JACRSQ010000007.1"/>
</dbReference>
<dbReference type="AlphaFoldDB" id="A0A926HWZ3"/>
<evidence type="ECO:0000313" key="12">
    <source>
        <dbReference type="Proteomes" id="UP000657006"/>
    </source>
</evidence>
<evidence type="ECO:0000256" key="3">
    <source>
        <dbReference type="ARBA" id="ARBA00022630"/>
    </source>
</evidence>
<keyword evidence="10" id="KW-1003">Cell membrane</keyword>
<evidence type="ECO:0000256" key="9">
    <source>
        <dbReference type="ARBA" id="ARBA00023136"/>
    </source>
</evidence>
<dbReference type="GO" id="GO:0055085">
    <property type="term" value="P:transmembrane transport"/>
    <property type="evidence" value="ECO:0007669"/>
    <property type="project" value="InterPro"/>
</dbReference>
<evidence type="ECO:0000256" key="6">
    <source>
        <dbReference type="ARBA" id="ARBA00022967"/>
    </source>
</evidence>
<dbReference type="InterPro" id="IPR011303">
    <property type="entry name" value="RnfD_bac"/>
</dbReference>
<feature type="modified residue" description="FMN phosphoryl threonine" evidence="10">
    <location>
        <position position="156"/>
    </location>
</feature>
<feature type="transmembrane region" description="Helical" evidence="10">
    <location>
        <begin position="100"/>
        <end position="118"/>
    </location>
</feature>
<dbReference type="NCBIfam" id="TIGR01946">
    <property type="entry name" value="rnfD"/>
    <property type="match status" value="1"/>
</dbReference>
<dbReference type="EC" id="7.-.-.-" evidence="10"/>
<reference evidence="11" key="1">
    <citation type="submission" date="2020-08" db="EMBL/GenBank/DDBJ databases">
        <title>Genome public.</title>
        <authorList>
            <person name="Liu C."/>
            <person name="Sun Q."/>
        </authorList>
    </citation>
    <scope>NUCLEOTIDE SEQUENCE</scope>
    <source>
        <strain evidence="11">NSJ-32</strain>
    </source>
</reference>
<keyword evidence="3 10" id="KW-0285">Flavoprotein</keyword>
<keyword evidence="4 10" id="KW-0288">FMN</keyword>
<organism evidence="11 12">
    <name type="scientific">Bianquea renquensis</name>
    <dbReference type="NCBI Taxonomy" id="2763661"/>
    <lineage>
        <taxon>Bacteria</taxon>
        <taxon>Bacillati</taxon>
        <taxon>Bacillota</taxon>
        <taxon>Clostridia</taxon>
        <taxon>Eubacteriales</taxon>
        <taxon>Bianqueaceae</taxon>
        <taxon>Bianquea</taxon>
    </lineage>
</organism>
<dbReference type="PANTHER" id="PTHR30578">
    <property type="entry name" value="ELECTRON TRANSPORT COMPLEX PROTEIN RNFD"/>
    <property type="match status" value="1"/>
</dbReference>
<name>A0A926HWZ3_9FIRM</name>
<comment type="cofactor">
    <cofactor evidence="10">
        <name>FMN</name>
        <dbReference type="ChEBI" id="CHEBI:58210"/>
    </cofactor>
</comment>
<feature type="transmembrane region" description="Helical" evidence="10">
    <location>
        <begin position="201"/>
        <end position="220"/>
    </location>
</feature>
<comment type="similarity">
    <text evidence="10">Belongs to the NqrB/RnfD family.</text>
</comment>
<keyword evidence="1 10" id="KW-0813">Transport</keyword>
<keyword evidence="8 10" id="KW-1133">Transmembrane helix</keyword>
<feature type="transmembrane region" description="Helical" evidence="10">
    <location>
        <begin position="130"/>
        <end position="148"/>
    </location>
</feature>
<comment type="subunit">
    <text evidence="10">The complex is composed of six subunits: RnfA, RnfB, RnfC, RnfD, RnfE and RnfG.</text>
</comment>
<dbReference type="PANTHER" id="PTHR30578:SF0">
    <property type="entry name" value="ION-TRANSLOCATING OXIDOREDUCTASE COMPLEX SUBUNIT D"/>
    <property type="match status" value="1"/>
</dbReference>
<dbReference type="HAMAP" id="MF_00462">
    <property type="entry name" value="RsxD_RnfD"/>
    <property type="match status" value="1"/>
</dbReference>
<dbReference type="GO" id="GO:0022900">
    <property type="term" value="P:electron transport chain"/>
    <property type="evidence" value="ECO:0007669"/>
    <property type="project" value="UniProtKB-UniRule"/>
</dbReference>
<comment type="caution">
    <text evidence="10">Lacks conserved residue(s) required for the propagation of feature annotation.</text>
</comment>
<accession>A0A926HWZ3</accession>
<keyword evidence="5 10" id="KW-0812">Transmembrane</keyword>
<dbReference type="Pfam" id="PF03116">
    <property type="entry name" value="NQR2_RnfD_RnfE"/>
    <property type="match status" value="1"/>
</dbReference>
<dbReference type="EMBL" id="JACRSQ010000007">
    <property type="protein sequence ID" value="MBC8543227.1"/>
    <property type="molecule type" value="Genomic_DNA"/>
</dbReference>
<keyword evidence="7 10" id="KW-0249">Electron transport</keyword>
<evidence type="ECO:0000256" key="1">
    <source>
        <dbReference type="ARBA" id="ARBA00022448"/>
    </source>
</evidence>
<evidence type="ECO:0000256" key="7">
    <source>
        <dbReference type="ARBA" id="ARBA00022982"/>
    </source>
</evidence>
<keyword evidence="9 10" id="KW-0472">Membrane</keyword>
<comment type="caution">
    <text evidence="11">The sequence shown here is derived from an EMBL/GenBank/DDBJ whole genome shotgun (WGS) entry which is preliminary data.</text>
</comment>
<comment type="subcellular location">
    <subcellularLocation>
        <location evidence="10">Cell membrane</location>
        <topology evidence="10">Multi-pass membrane protein</topology>
    </subcellularLocation>
</comment>
<sequence>MADDKEKHLYHISISPHIRAPYSTGSIMRDVIFSLIPILIFATLYFGPRALLVTVLSVASAVLSEFLWQKLTKTPVTIGDYSAAVTGLLLAFNLPVGVPLWIPVIGSAFAILIVKQMFGGIGQNFVNPALAARCFLLVAWAAPMTNFTVDGITSATPLGITDPAGLPSIMSCFLGTIPGCIGETSALLILLGGGYLLARKVIDYIIPVSFIATTVLLTYLFGGDGFYQMFTGGLMLGAFYMATDYTTSPMTKKGKWIMGIGCGLLTAIIRRFGGYPEGVSFSILLMNLCVPLIDRFTVPKIYGEVKKHAK</sequence>
<evidence type="ECO:0000256" key="4">
    <source>
        <dbReference type="ARBA" id="ARBA00022643"/>
    </source>
</evidence>
<dbReference type="Proteomes" id="UP000657006">
    <property type="component" value="Unassembled WGS sequence"/>
</dbReference>
<feature type="transmembrane region" description="Helical" evidence="10">
    <location>
        <begin position="27"/>
        <end position="45"/>
    </location>
</feature>
<protein>
    <recommendedName>
        <fullName evidence="10">Ion-translocating oxidoreductase complex subunit D</fullName>
        <ecNumber evidence="10">7.-.-.-</ecNumber>
    </recommendedName>
    <alternativeName>
        <fullName evidence="10">Rnf electron transport complex subunit D</fullName>
    </alternativeName>
</protein>
<gene>
    <name evidence="10" type="primary">rnfD</name>
    <name evidence="11" type="ORF">H8730_06690</name>
</gene>
<evidence type="ECO:0000313" key="11">
    <source>
        <dbReference type="EMBL" id="MBC8543227.1"/>
    </source>
</evidence>
<dbReference type="InterPro" id="IPR004338">
    <property type="entry name" value="NqrB/RnfD"/>
</dbReference>
<evidence type="ECO:0000256" key="5">
    <source>
        <dbReference type="ARBA" id="ARBA00022692"/>
    </source>
</evidence>
<dbReference type="GO" id="GO:0005886">
    <property type="term" value="C:plasma membrane"/>
    <property type="evidence" value="ECO:0007669"/>
    <property type="project" value="UniProtKB-SubCell"/>
</dbReference>